<dbReference type="InterPro" id="IPR013786">
    <property type="entry name" value="AcylCoA_DH/ox_N"/>
</dbReference>
<comment type="similarity">
    <text evidence="3">Belongs to the acyl-CoA dehydrogenase family.</text>
</comment>
<dbReference type="GO" id="GO:0033539">
    <property type="term" value="P:fatty acid beta-oxidation using acyl-CoA dehydrogenase"/>
    <property type="evidence" value="ECO:0007669"/>
    <property type="project" value="InterPro"/>
</dbReference>
<evidence type="ECO:0000256" key="9">
    <source>
        <dbReference type="ARBA" id="ARBA00023002"/>
    </source>
</evidence>
<dbReference type="Proteomes" id="UP000262004">
    <property type="component" value="Chromosome"/>
</dbReference>
<dbReference type="InterPro" id="IPR037069">
    <property type="entry name" value="AcylCoA_DH/ox_N_sf"/>
</dbReference>
<dbReference type="NCBIfam" id="NF007000">
    <property type="entry name" value="PRK09463.1"/>
    <property type="match status" value="1"/>
</dbReference>
<comment type="pathway">
    <text evidence="2">Lipid metabolism; fatty acid beta-oxidation.</text>
</comment>
<keyword evidence="12" id="KW-0812">Transmembrane</keyword>
<dbReference type="FunFam" id="1.20.140.10:FF:000009">
    <property type="entry name" value="Acyl-CoA dehydrogenase"/>
    <property type="match status" value="1"/>
</dbReference>
<evidence type="ECO:0000259" key="13">
    <source>
        <dbReference type="Pfam" id="PF00441"/>
    </source>
</evidence>
<dbReference type="FunFam" id="1.10.540.10:FF:000004">
    <property type="entry name" value="Acyl-CoA dehydrogenase"/>
    <property type="match status" value="1"/>
</dbReference>
<organism evidence="16 17">
    <name type="scientific">Hydrogenophilus thermoluteolus</name>
    <name type="common">Pseudomonas hydrogenothermophila</name>
    <dbReference type="NCBI Taxonomy" id="297"/>
    <lineage>
        <taxon>Bacteria</taxon>
        <taxon>Pseudomonadati</taxon>
        <taxon>Pseudomonadota</taxon>
        <taxon>Hydrogenophilia</taxon>
        <taxon>Hydrogenophilales</taxon>
        <taxon>Hydrogenophilaceae</taxon>
        <taxon>Hydrogenophilus</taxon>
    </lineage>
</organism>
<dbReference type="EMBL" id="AP018558">
    <property type="protein sequence ID" value="BBD77208.1"/>
    <property type="molecule type" value="Genomic_DNA"/>
</dbReference>
<comment type="catalytic activity">
    <reaction evidence="10">
        <text>a medium-chain 2,3-saturated fatty acyl-CoA + oxidized [electron-transfer flavoprotein] + H(+) = a medium-chain (2E)-enoyl-CoA + reduced [electron-transfer flavoprotein]</text>
        <dbReference type="Rhea" id="RHEA:14477"/>
        <dbReference type="Rhea" id="RHEA-COMP:10685"/>
        <dbReference type="Rhea" id="RHEA-COMP:10686"/>
        <dbReference type="ChEBI" id="CHEBI:15378"/>
        <dbReference type="ChEBI" id="CHEBI:57692"/>
        <dbReference type="ChEBI" id="CHEBI:58307"/>
        <dbReference type="ChEBI" id="CHEBI:83723"/>
        <dbReference type="ChEBI" id="CHEBI:83726"/>
        <dbReference type="EC" id="1.3.8.7"/>
    </reaction>
</comment>
<evidence type="ECO:0000313" key="17">
    <source>
        <dbReference type="Proteomes" id="UP000262004"/>
    </source>
</evidence>
<dbReference type="EC" id="1.3.8.7" evidence="4"/>
<dbReference type="RefSeq" id="WP_119334966.1">
    <property type="nucleotide sequence ID" value="NZ_AP018558.1"/>
</dbReference>
<dbReference type="GO" id="GO:0004466">
    <property type="term" value="F:long-chain fatty acyl-CoA dehydrogenase activity"/>
    <property type="evidence" value="ECO:0007669"/>
    <property type="project" value="UniProtKB-EC"/>
</dbReference>
<dbReference type="AlphaFoldDB" id="A0A2Z6DY07"/>
<evidence type="ECO:0000256" key="5">
    <source>
        <dbReference type="ARBA" id="ARBA00012040"/>
    </source>
</evidence>
<dbReference type="Pfam" id="PF09317">
    <property type="entry name" value="ACDH_C"/>
    <property type="match status" value="1"/>
</dbReference>
<dbReference type="Pfam" id="PF02771">
    <property type="entry name" value="Acyl-CoA_dh_N"/>
    <property type="match status" value="1"/>
</dbReference>
<dbReference type="SUPFAM" id="SSF47203">
    <property type="entry name" value="Acyl-CoA dehydrogenase C-terminal domain-like"/>
    <property type="match status" value="1"/>
</dbReference>
<dbReference type="UniPathway" id="UPA00659"/>
<evidence type="ECO:0000313" key="16">
    <source>
        <dbReference type="EMBL" id="BBD77208.1"/>
    </source>
</evidence>
<feature type="domain" description="Acyl-CoA dehydrogenase/oxidase N-terminal" evidence="14">
    <location>
        <begin position="137"/>
        <end position="236"/>
    </location>
</feature>
<evidence type="ECO:0000256" key="3">
    <source>
        <dbReference type="ARBA" id="ARBA00009347"/>
    </source>
</evidence>
<feature type="transmembrane region" description="Helical" evidence="12">
    <location>
        <begin position="31"/>
        <end position="62"/>
    </location>
</feature>
<dbReference type="InterPro" id="IPR015396">
    <property type="entry name" value="FadE_C"/>
</dbReference>
<keyword evidence="17" id="KW-1185">Reference proteome</keyword>
<dbReference type="KEGG" id="htl:HPTL_0940"/>
<comment type="catalytic activity">
    <reaction evidence="11">
        <text>a long-chain 2,3-saturated fatty acyl-CoA + oxidized [electron-transfer flavoprotein] + H(+) = a long-chain (2E)-enoyl-CoA + reduced [electron-transfer flavoprotein]</text>
        <dbReference type="Rhea" id="RHEA:17721"/>
        <dbReference type="Rhea" id="RHEA-COMP:10685"/>
        <dbReference type="Rhea" id="RHEA-COMP:10686"/>
        <dbReference type="ChEBI" id="CHEBI:15378"/>
        <dbReference type="ChEBI" id="CHEBI:57692"/>
        <dbReference type="ChEBI" id="CHEBI:58307"/>
        <dbReference type="ChEBI" id="CHEBI:83721"/>
        <dbReference type="ChEBI" id="CHEBI:83727"/>
        <dbReference type="EC" id="1.3.8.8"/>
    </reaction>
</comment>
<evidence type="ECO:0000259" key="15">
    <source>
        <dbReference type="Pfam" id="PF09317"/>
    </source>
</evidence>
<dbReference type="SUPFAM" id="SSF56645">
    <property type="entry name" value="Acyl-CoA dehydrogenase NM domain-like"/>
    <property type="match status" value="1"/>
</dbReference>
<evidence type="ECO:0000256" key="1">
    <source>
        <dbReference type="ARBA" id="ARBA00001974"/>
    </source>
</evidence>
<keyword evidence="7" id="KW-0285">Flavoprotein</keyword>
<evidence type="ECO:0000256" key="7">
    <source>
        <dbReference type="ARBA" id="ARBA00022630"/>
    </source>
</evidence>
<evidence type="ECO:0000256" key="12">
    <source>
        <dbReference type="SAM" id="Phobius"/>
    </source>
</evidence>
<dbReference type="PANTHER" id="PTHR48083">
    <property type="entry name" value="MEDIUM-CHAIN SPECIFIC ACYL-COA DEHYDROGENASE, MITOCHONDRIAL-RELATED"/>
    <property type="match status" value="1"/>
</dbReference>
<dbReference type="GO" id="GO:0050660">
    <property type="term" value="F:flavin adenine dinucleotide binding"/>
    <property type="evidence" value="ECO:0007669"/>
    <property type="project" value="InterPro"/>
</dbReference>
<dbReference type="EC" id="1.3.8.8" evidence="5"/>
<dbReference type="GO" id="GO:0005737">
    <property type="term" value="C:cytoplasm"/>
    <property type="evidence" value="ECO:0007669"/>
    <property type="project" value="TreeGrafter"/>
</dbReference>
<sequence length="861" mass="94414">MAWLLLLFLPPLVVALAYGRAPLFLWGGAILVWWLALAITAAFPVWVTVVVALAWCGVVFLLGHRPTRKRLITVPIFKAFAKALPQMSQTERDALEAGTVWWEGELFRGNPDWQKFLSYPWPKLTPEEQAFLENETEELCRMVDDWECSLKKDMPDAVWQFIKEKGFLGMIIPKEYGGKGFSAYAHSQVITKLSTRSSAPAVTVMVPNSLGPAELLLHYGTPEQKAYYLPRLARGEEIPAFALTSPWAGSDAASIPDAGVVCRGEYQGKEVIGIRVSFNKRYITLAPVCTVFGLAFQLFDPENLLGRGKEIGITLALIPANHPGVEIGRRHLPLDAVWMNGPIRGEEVFIPLDFVIGGEAMVGKGWRMLMECLAAGRSISLPGSNTGMQQVTARAVGAYARIRYQFKTQIGRFEGVEEALARIGGNTYLCDAARVFTAGAVDLGEKPSVVSAIVKYHVTERARQTVNDGMDVVGGKGICLGPQNFLGRAYEQIPVGITVEGANILTRSLIVFGQGAVRCHPYVLEEMRAAQNGDLDAFDRAFWSHIAYTLNNGARALVMGLTGARFVKVPANVAPECRRYYQQLTRFSAAFAFLADVSMGVLGGALKRKERLSARLGDILSQLYLASATLKRFEVDGRPAGDAPFLHWAIWDAFFRAQVAFTGVIDNFPFAPARALARFVTFPLGRPFRTPDDRLGHRVAMGLMEPGATRDRLTSLVYLPQSLDEPLGALEAALLATQACEPIEAKLRDAQKAGRFAPSIEALTSGSVDAIWDEAYAQGVITEAEYRKVIQRNRLRDLVIRVDDFPYDFGVKAAAQAIPDDRIARTAAIPPAMRPWPEKRRVGGDVAVQDAPAVSASTVDA</sequence>
<keyword evidence="12" id="KW-1133">Transmembrane helix</keyword>
<dbReference type="InterPro" id="IPR046373">
    <property type="entry name" value="Acyl-CoA_Oxase/DH_mid-dom_sf"/>
</dbReference>
<dbReference type="InterPro" id="IPR036250">
    <property type="entry name" value="AcylCo_DH-like_C"/>
</dbReference>
<evidence type="ECO:0000256" key="11">
    <source>
        <dbReference type="ARBA" id="ARBA00049247"/>
    </source>
</evidence>
<dbReference type="GO" id="GO:0070991">
    <property type="term" value="F:medium-chain fatty acyl-CoA dehydrogenase activity"/>
    <property type="evidence" value="ECO:0007669"/>
    <property type="project" value="UniProtKB-EC"/>
</dbReference>
<evidence type="ECO:0000256" key="4">
    <source>
        <dbReference type="ARBA" id="ARBA00012033"/>
    </source>
</evidence>
<evidence type="ECO:0000256" key="6">
    <source>
        <dbReference type="ARBA" id="ARBA00020144"/>
    </source>
</evidence>
<evidence type="ECO:0000256" key="8">
    <source>
        <dbReference type="ARBA" id="ARBA00022827"/>
    </source>
</evidence>
<dbReference type="OrthoDB" id="5287146at2"/>
<keyword evidence="8" id="KW-0274">FAD</keyword>
<feature type="domain" description="Acyl-CoA dehydrogenase/oxidase C-terminal" evidence="13">
    <location>
        <begin position="363"/>
        <end position="510"/>
    </location>
</feature>
<dbReference type="InterPro" id="IPR009100">
    <property type="entry name" value="AcylCoA_DH/oxidase_NM_dom_sf"/>
</dbReference>
<evidence type="ECO:0000256" key="2">
    <source>
        <dbReference type="ARBA" id="ARBA00005005"/>
    </source>
</evidence>
<dbReference type="PANTHER" id="PTHR48083:SF18">
    <property type="entry name" value="ACYL-COENZYME A DEHYDROGENASE"/>
    <property type="match status" value="1"/>
</dbReference>
<dbReference type="Gene3D" id="2.40.110.10">
    <property type="entry name" value="Butyryl-CoA Dehydrogenase, subunit A, domain 2"/>
    <property type="match status" value="1"/>
</dbReference>
<dbReference type="InterPro" id="IPR050741">
    <property type="entry name" value="Acyl-CoA_dehydrogenase"/>
</dbReference>
<accession>A0A2Z6DY07</accession>
<gene>
    <name evidence="16" type="ORF">HPTL_0940</name>
</gene>
<protein>
    <recommendedName>
        <fullName evidence="6">Acyl-coenzyme A dehydrogenase</fullName>
        <ecNumber evidence="4">1.3.8.7</ecNumber>
        <ecNumber evidence="5">1.3.8.8</ecNumber>
    </recommendedName>
</protein>
<name>A0A2Z6DY07_HYDTE</name>
<dbReference type="Pfam" id="PF00441">
    <property type="entry name" value="Acyl-CoA_dh_1"/>
    <property type="match status" value="1"/>
</dbReference>
<feature type="domain" description="Acyl-CoA dehydrogenase C-terminal bacterial-type" evidence="15">
    <location>
        <begin position="517"/>
        <end position="805"/>
    </location>
</feature>
<dbReference type="Gene3D" id="1.10.540.10">
    <property type="entry name" value="Acyl-CoA dehydrogenase/oxidase, N-terminal domain"/>
    <property type="match status" value="1"/>
</dbReference>
<evidence type="ECO:0000256" key="10">
    <source>
        <dbReference type="ARBA" id="ARBA00047882"/>
    </source>
</evidence>
<keyword evidence="12" id="KW-0472">Membrane</keyword>
<dbReference type="Gene3D" id="1.20.140.10">
    <property type="entry name" value="Butyryl-CoA Dehydrogenase, subunit A, domain 3"/>
    <property type="match status" value="1"/>
</dbReference>
<dbReference type="InterPro" id="IPR009075">
    <property type="entry name" value="AcylCo_DH/oxidase_C"/>
</dbReference>
<reference evidence="16 17" key="1">
    <citation type="submission" date="2018-04" db="EMBL/GenBank/DDBJ databases">
        <title>Complete genome sequence of Hydrogenophilus thermoluteolus TH-1.</title>
        <authorList>
            <person name="Arai H."/>
        </authorList>
    </citation>
    <scope>NUCLEOTIDE SEQUENCE [LARGE SCALE GENOMIC DNA]</scope>
    <source>
        <strain evidence="16 17">TH-1</strain>
    </source>
</reference>
<dbReference type="NCBIfam" id="NF009586">
    <property type="entry name" value="PRK13026.1"/>
    <property type="match status" value="1"/>
</dbReference>
<keyword evidence="9" id="KW-0560">Oxidoreductase</keyword>
<comment type="cofactor">
    <cofactor evidence="1">
        <name>FAD</name>
        <dbReference type="ChEBI" id="CHEBI:57692"/>
    </cofactor>
</comment>
<proteinExistence type="inferred from homology"/>
<evidence type="ECO:0000259" key="14">
    <source>
        <dbReference type="Pfam" id="PF02771"/>
    </source>
</evidence>